<accession>A0A6L5Z3J6</accession>
<protein>
    <submittedName>
        <fullName evidence="5">Aldolase</fullName>
    </submittedName>
</protein>
<evidence type="ECO:0000256" key="3">
    <source>
        <dbReference type="ARBA" id="ARBA00023239"/>
    </source>
</evidence>
<dbReference type="GO" id="GO:0046872">
    <property type="term" value="F:metal ion binding"/>
    <property type="evidence" value="ECO:0007669"/>
    <property type="project" value="UniProtKB-KW"/>
</dbReference>
<dbReference type="GO" id="GO:0005737">
    <property type="term" value="C:cytoplasm"/>
    <property type="evidence" value="ECO:0007669"/>
    <property type="project" value="TreeGrafter"/>
</dbReference>
<keyword evidence="6" id="KW-1185">Reference proteome</keyword>
<sequence>MLKQRIAAQEPLIGTFLKTPHYALVEVLAQTGVDFVVLDAEHGPFTLSEIDSCVLAARAASLPILVRLVEGTPANVLRVLDMGASGIVVPQVSDADQAAAIVRSTRYGEKGRGFAGTTRAGGYGRLPASALAEIAMQAVVIVQIEDREGVKNADEIAATPGVDACFVGRADLAMSQGLADPNAPEIERATSAVFEQCKRHDVAPMVFVAGMQDCHQWFERGARLIAVGSEHKAIQDYFHLERSDAAKPQRENSGGRLAPTA</sequence>
<evidence type="ECO:0000313" key="5">
    <source>
        <dbReference type="EMBL" id="MSU91118.1"/>
    </source>
</evidence>
<evidence type="ECO:0000256" key="2">
    <source>
        <dbReference type="ARBA" id="ARBA00022723"/>
    </source>
</evidence>
<dbReference type="PANTHER" id="PTHR30502">
    <property type="entry name" value="2-KETO-3-DEOXY-L-RHAMNONATE ALDOLASE"/>
    <property type="match status" value="1"/>
</dbReference>
<dbReference type="InterPro" id="IPR005000">
    <property type="entry name" value="Aldolase/citrate-lyase_domain"/>
</dbReference>
<dbReference type="Pfam" id="PF03328">
    <property type="entry name" value="HpcH_HpaI"/>
    <property type="match status" value="1"/>
</dbReference>
<gene>
    <name evidence="5" type="ORF">GE300_16135</name>
</gene>
<feature type="domain" description="HpcH/HpaI aldolase/citrate lyase" evidence="4">
    <location>
        <begin position="13"/>
        <end position="233"/>
    </location>
</feature>
<comment type="caution">
    <text evidence="5">The sequence shown here is derived from an EMBL/GenBank/DDBJ whole genome shotgun (WGS) entry which is preliminary data.</text>
</comment>
<name>A0A6L5Z3J6_9RHOB</name>
<dbReference type="InterPro" id="IPR015813">
    <property type="entry name" value="Pyrv/PenolPyrv_kinase-like_dom"/>
</dbReference>
<dbReference type="InterPro" id="IPR040442">
    <property type="entry name" value="Pyrv_kinase-like_dom_sf"/>
</dbReference>
<dbReference type="AlphaFoldDB" id="A0A6L5Z3J6"/>
<dbReference type="Gene3D" id="3.20.20.60">
    <property type="entry name" value="Phosphoenolpyruvate-binding domains"/>
    <property type="match status" value="1"/>
</dbReference>
<reference evidence="5 6" key="1">
    <citation type="submission" date="2019-10" db="EMBL/GenBank/DDBJ databases">
        <title>Cognatihalovulum marinum gen. nov. sp. nov., a new member of the family Rhodobacteraceae isolated from deep seawater of the Northwest Indian Ocean.</title>
        <authorList>
            <person name="Ruan C."/>
            <person name="Wang J."/>
            <person name="Zheng X."/>
            <person name="Song L."/>
            <person name="Zhu Y."/>
            <person name="Huang Y."/>
            <person name="Lu Z."/>
            <person name="Du W."/>
            <person name="Huang L."/>
            <person name="Dai X."/>
        </authorList>
    </citation>
    <scope>NUCLEOTIDE SEQUENCE [LARGE SCALE GENOMIC DNA]</scope>
    <source>
        <strain evidence="5 6">2CG4</strain>
    </source>
</reference>
<dbReference type="InterPro" id="IPR050251">
    <property type="entry name" value="HpcH-HpaI_aldolase"/>
</dbReference>
<dbReference type="EMBL" id="WIND01000015">
    <property type="protein sequence ID" value="MSU91118.1"/>
    <property type="molecule type" value="Genomic_DNA"/>
</dbReference>
<evidence type="ECO:0000313" key="6">
    <source>
        <dbReference type="Proteomes" id="UP000474957"/>
    </source>
</evidence>
<dbReference type="Proteomes" id="UP000474957">
    <property type="component" value="Unassembled WGS sequence"/>
</dbReference>
<dbReference type="GO" id="GO:0016832">
    <property type="term" value="F:aldehyde-lyase activity"/>
    <property type="evidence" value="ECO:0007669"/>
    <property type="project" value="TreeGrafter"/>
</dbReference>
<evidence type="ECO:0000256" key="1">
    <source>
        <dbReference type="ARBA" id="ARBA00005568"/>
    </source>
</evidence>
<organism evidence="5 6">
    <name type="scientific">Halovulum marinum</name>
    <dbReference type="NCBI Taxonomy" id="2662447"/>
    <lineage>
        <taxon>Bacteria</taxon>
        <taxon>Pseudomonadati</taxon>
        <taxon>Pseudomonadota</taxon>
        <taxon>Alphaproteobacteria</taxon>
        <taxon>Rhodobacterales</taxon>
        <taxon>Paracoccaceae</taxon>
        <taxon>Halovulum</taxon>
    </lineage>
</organism>
<evidence type="ECO:0000259" key="4">
    <source>
        <dbReference type="Pfam" id="PF03328"/>
    </source>
</evidence>
<dbReference type="RefSeq" id="WP_154447942.1">
    <property type="nucleotide sequence ID" value="NZ_WIND01000015.1"/>
</dbReference>
<dbReference type="SUPFAM" id="SSF51621">
    <property type="entry name" value="Phosphoenolpyruvate/pyruvate domain"/>
    <property type="match status" value="1"/>
</dbReference>
<proteinExistence type="inferred from homology"/>
<keyword evidence="2" id="KW-0479">Metal-binding</keyword>
<comment type="similarity">
    <text evidence="1">Belongs to the HpcH/HpaI aldolase family.</text>
</comment>
<dbReference type="PANTHER" id="PTHR30502:SF0">
    <property type="entry name" value="PHOSPHOENOLPYRUVATE CARBOXYLASE FAMILY PROTEIN"/>
    <property type="match status" value="1"/>
</dbReference>
<keyword evidence="3" id="KW-0456">Lyase</keyword>